<evidence type="ECO:0000256" key="5">
    <source>
        <dbReference type="ARBA" id="ARBA00022475"/>
    </source>
</evidence>
<sequence>MGAFRYQALDARGRTRRGLIEADGPRQARQRLREQGLVPLAVEAEAAPTPGGGTRRDALGGADLVLAMRQLATLARAAVPVGEALAIAAAQSEGRRARAVLLGVRARIREGQSLAAALAAYPRAFPRIVQATVAAGERTGRLAEVLERLADYLEHRRQVRQRLALALLYPSLLVTVAFLVTALLVTYVVPQVVQVFVDMGQALPWATRLLIAISDAARDRGPAAALATAAALAAAAAALRRPAPRRAFDALLLRLPLLGRVLRGVQAARFARTFSILAASGVPALEAMGLAAQVLGNRPMREAVETAAARVREGSPIHEALARSGLFPPLLVHLVASGEGSGELERMLERAAAALERETETQIGLALGLLEPALILLMGGLVLFVVVAVLLPLFELNQLVGP</sequence>
<comment type="subcellular location">
    <subcellularLocation>
        <location evidence="2 14">Cell inner membrane</location>
        <topology evidence="2 14">Multi-pass membrane protein</topology>
    </subcellularLocation>
</comment>
<evidence type="ECO:0000256" key="7">
    <source>
        <dbReference type="ARBA" id="ARBA00022692"/>
    </source>
</evidence>
<evidence type="ECO:0000313" key="18">
    <source>
        <dbReference type="Proteomes" id="UP000276634"/>
    </source>
</evidence>
<comment type="similarity">
    <text evidence="3 14">Belongs to the GSP F family.</text>
</comment>
<accession>A0A3N1XSG0</accession>
<reference evidence="17 18" key="1">
    <citation type="submission" date="2018-11" db="EMBL/GenBank/DDBJ databases">
        <title>Genomic Encyclopedia of Type Strains, Phase IV (KMG-IV): sequencing the most valuable type-strain genomes for metagenomic binning, comparative biology and taxonomic classification.</title>
        <authorList>
            <person name="Goeker M."/>
        </authorList>
    </citation>
    <scope>NUCLEOTIDE SEQUENCE [LARGE SCALE GENOMIC DNA]</scope>
    <source>
        <strain evidence="17 18">DSM 100275</strain>
    </source>
</reference>
<proteinExistence type="inferred from homology"/>
<dbReference type="GO" id="GO:0046872">
    <property type="term" value="F:metal ion binding"/>
    <property type="evidence" value="ECO:0007669"/>
    <property type="project" value="UniProtKB-KW"/>
</dbReference>
<dbReference type="GO" id="GO:0005886">
    <property type="term" value="C:plasma membrane"/>
    <property type="evidence" value="ECO:0007669"/>
    <property type="project" value="UniProtKB-SubCell"/>
</dbReference>
<evidence type="ECO:0000256" key="8">
    <source>
        <dbReference type="ARBA" id="ARBA00022723"/>
    </source>
</evidence>
<dbReference type="PANTHER" id="PTHR30012">
    <property type="entry name" value="GENERAL SECRETION PATHWAY PROTEIN"/>
    <property type="match status" value="1"/>
</dbReference>
<keyword evidence="18" id="KW-1185">Reference proteome</keyword>
<dbReference type="RefSeq" id="WP_123401986.1">
    <property type="nucleotide sequence ID" value="NZ_RJVI01000003.1"/>
</dbReference>
<evidence type="ECO:0000256" key="12">
    <source>
        <dbReference type="ARBA" id="ARBA00023136"/>
    </source>
</evidence>
<feature type="domain" description="Type II secretion system protein GspF" evidence="16">
    <location>
        <begin position="270"/>
        <end position="392"/>
    </location>
</feature>
<dbReference type="NCBIfam" id="TIGR02120">
    <property type="entry name" value="GspF"/>
    <property type="match status" value="1"/>
</dbReference>
<keyword evidence="4 14" id="KW-0813">Transport</keyword>
<dbReference type="PROSITE" id="PS00874">
    <property type="entry name" value="T2SP_F"/>
    <property type="match status" value="1"/>
</dbReference>
<keyword evidence="10" id="KW-0653">Protein transport</keyword>
<organism evidence="17 18">
    <name type="scientific">Inmirania thermothiophila</name>
    <dbReference type="NCBI Taxonomy" id="1750597"/>
    <lineage>
        <taxon>Bacteria</taxon>
        <taxon>Pseudomonadati</taxon>
        <taxon>Pseudomonadota</taxon>
        <taxon>Gammaproteobacteria</taxon>
        <taxon>Chromatiales</taxon>
        <taxon>Ectothiorhodospiraceae</taxon>
        <taxon>Inmirania</taxon>
    </lineage>
</organism>
<comment type="caution">
    <text evidence="17">The sequence shown here is derived from an EMBL/GenBank/DDBJ whole genome shotgun (WGS) entry which is preliminary data.</text>
</comment>
<keyword evidence="11 15" id="KW-1133">Transmembrane helix</keyword>
<dbReference type="InterPro" id="IPR003004">
    <property type="entry name" value="GspF/PilC"/>
</dbReference>
<dbReference type="InterPro" id="IPR042094">
    <property type="entry name" value="T2SS_GspF_sf"/>
</dbReference>
<dbReference type="AlphaFoldDB" id="A0A3N1XSG0"/>
<evidence type="ECO:0000256" key="4">
    <source>
        <dbReference type="ARBA" id="ARBA00022448"/>
    </source>
</evidence>
<feature type="transmembrane region" description="Helical" evidence="15">
    <location>
        <begin position="373"/>
        <end position="394"/>
    </location>
</feature>
<evidence type="ECO:0000256" key="6">
    <source>
        <dbReference type="ARBA" id="ARBA00022519"/>
    </source>
</evidence>
<feature type="transmembrane region" description="Helical" evidence="15">
    <location>
        <begin position="163"/>
        <end position="189"/>
    </location>
</feature>
<dbReference type="FunFam" id="1.20.81.30:FF:000001">
    <property type="entry name" value="Type II secretion system protein F"/>
    <property type="match status" value="2"/>
</dbReference>
<comment type="function">
    <text evidence="1">Component of the type II secretion system inner membrane complex required for the energy-dependent secretion of extracellular factors such as proteases and toxins from the periplasm.</text>
</comment>
<dbReference type="GO" id="GO:0015627">
    <property type="term" value="C:type II protein secretion system complex"/>
    <property type="evidence" value="ECO:0007669"/>
    <property type="project" value="InterPro"/>
</dbReference>
<evidence type="ECO:0000256" key="9">
    <source>
        <dbReference type="ARBA" id="ARBA00022837"/>
    </source>
</evidence>
<gene>
    <name evidence="17" type="ORF">EDC57_2246</name>
</gene>
<dbReference type="InterPro" id="IPR018076">
    <property type="entry name" value="T2SS_GspF_dom"/>
</dbReference>
<dbReference type="Gene3D" id="1.20.81.30">
    <property type="entry name" value="Type II secretion system (T2SS), domain F"/>
    <property type="match status" value="2"/>
</dbReference>
<dbReference type="PANTHER" id="PTHR30012:SF0">
    <property type="entry name" value="TYPE II SECRETION SYSTEM PROTEIN F-RELATED"/>
    <property type="match status" value="1"/>
</dbReference>
<evidence type="ECO:0000313" key="17">
    <source>
        <dbReference type="EMBL" id="ROR29575.1"/>
    </source>
</evidence>
<evidence type="ECO:0000256" key="15">
    <source>
        <dbReference type="SAM" id="Phobius"/>
    </source>
</evidence>
<dbReference type="InterPro" id="IPR001992">
    <property type="entry name" value="T2SS_GspF/T4SS_PilC_CS"/>
</dbReference>
<keyword evidence="8" id="KW-0479">Metal-binding</keyword>
<keyword evidence="7 14" id="KW-0812">Transmembrane</keyword>
<feature type="domain" description="Type II secretion system protein GspF" evidence="16">
    <location>
        <begin position="68"/>
        <end position="190"/>
    </location>
</feature>
<dbReference type="InterPro" id="IPR011850">
    <property type="entry name" value="T2SS_GspF"/>
</dbReference>
<name>A0A3N1XSG0_9GAMM</name>
<dbReference type="OrthoDB" id="9805682at2"/>
<dbReference type="GO" id="GO:0015628">
    <property type="term" value="P:protein secretion by the type II secretion system"/>
    <property type="evidence" value="ECO:0007669"/>
    <property type="project" value="InterPro"/>
</dbReference>
<dbReference type="PRINTS" id="PR00812">
    <property type="entry name" value="BCTERIALGSPF"/>
</dbReference>
<evidence type="ECO:0000256" key="3">
    <source>
        <dbReference type="ARBA" id="ARBA00005745"/>
    </source>
</evidence>
<evidence type="ECO:0000256" key="11">
    <source>
        <dbReference type="ARBA" id="ARBA00022989"/>
    </source>
</evidence>
<dbReference type="Pfam" id="PF00482">
    <property type="entry name" value="T2SSF"/>
    <property type="match status" value="2"/>
</dbReference>
<keyword evidence="6" id="KW-0997">Cell inner membrane</keyword>
<evidence type="ECO:0000256" key="2">
    <source>
        <dbReference type="ARBA" id="ARBA00004429"/>
    </source>
</evidence>
<evidence type="ECO:0000256" key="1">
    <source>
        <dbReference type="ARBA" id="ARBA00002684"/>
    </source>
</evidence>
<evidence type="ECO:0000256" key="14">
    <source>
        <dbReference type="RuleBase" id="RU003923"/>
    </source>
</evidence>
<feature type="transmembrane region" description="Helical" evidence="15">
    <location>
        <begin position="223"/>
        <end position="239"/>
    </location>
</feature>
<dbReference type="EMBL" id="RJVI01000003">
    <property type="protein sequence ID" value="ROR29575.1"/>
    <property type="molecule type" value="Genomic_DNA"/>
</dbReference>
<keyword evidence="9" id="KW-0106">Calcium</keyword>
<protein>
    <recommendedName>
        <fullName evidence="13">General secretion pathway protein F</fullName>
    </recommendedName>
</protein>
<keyword evidence="12 15" id="KW-0472">Membrane</keyword>
<evidence type="ECO:0000256" key="10">
    <source>
        <dbReference type="ARBA" id="ARBA00022927"/>
    </source>
</evidence>
<dbReference type="Proteomes" id="UP000276634">
    <property type="component" value="Unassembled WGS sequence"/>
</dbReference>
<evidence type="ECO:0000259" key="16">
    <source>
        <dbReference type="Pfam" id="PF00482"/>
    </source>
</evidence>
<evidence type="ECO:0000256" key="13">
    <source>
        <dbReference type="ARBA" id="ARBA00030750"/>
    </source>
</evidence>
<keyword evidence="5" id="KW-1003">Cell membrane</keyword>